<keyword evidence="1" id="KW-1133">Transmembrane helix</keyword>
<evidence type="ECO:0000313" key="4">
    <source>
        <dbReference type="Proteomes" id="UP000002216"/>
    </source>
</evidence>
<feature type="transmembrane region" description="Helical" evidence="1">
    <location>
        <begin position="15"/>
        <end position="35"/>
    </location>
</feature>
<keyword evidence="1" id="KW-0812">Transmembrane</keyword>
<feature type="domain" description="Sodium symporter small subunit" evidence="2">
    <location>
        <begin position="6"/>
        <end position="82"/>
    </location>
</feature>
<evidence type="ECO:0000256" key="1">
    <source>
        <dbReference type="SAM" id="Phobius"/>
    </source>
</evidence>
<keyword evidence="4" id="KW-1185">Reference proteome</keyword>
<dbReference type="STRING" id="525897.Dbac_0556"/>
<dbReference type="RefSeq" id="WP_012805763.1">
    <property type="nucleotide sequence ID" value="NC_013173.1"/>
</dbReference>
<organism evidence="3 4">
    <name type="scientific">Desulfomicrobium baculatum (strain DSM 4028 / VKM B-1378 / X)</name>
    <name type="common">Desulfovibrio baculatus</name>
    <dbReference type="NCBI Taxonomy" id="525897"/>
    <lineage>
        <taxon>Bacteria</taxon>
        <taxon>Pseudomonadati</taxon>
        <taxon>Thermodesulfobacteriota</taxon>
        <taxon>Desulfovibrionia</taxon>
        <taxon>Desulfovibrionales</taxon>
        <taxon>Desulfomicrobiaceae</taxon>
        <taxon>Desulfomicrobium</taxon>
    </lineage>
</organism>
<proteinExistence type="predicted"/>
<dbReference type="KEGG" id="dba:Dbac_0556"/>
<feature type="transmembrane region" description="Helical" evidence="1">
    <location>
        <begin position="50"/>
        <end position="71"/>
    </location>
</feature>
<dbReference type="OrthoDB" id="9797746at2"/>
<gene>
    <name evidence="3" type="ordered locus">Dbac_0556</name>
</gene>
<dbReference type="NCBIfam" id="TIGR03647">
    <property type="entry name" value="Na_symport_sm"/>
    <property type="match status" value="1"/>
</dbReference>
<dbReference type="HOGENOM" id="CLU_140854_4_1_7"/>
<reference evidence="3 4" key="1">
    <citation type="journal article" date="2009" name="Stand. Genomic Sci.">
        <title>Complete genome sequence of Desulfomicrobium baculatum type strain (X).</title>
        <authorList>
            <person name="Copeland A."/>
            <person name="Spring S."/>
            <person name="Goker M."/>
            <person name="Schneider S."/>
            <person name="Lapidus A."/>
            <person name="Del Rio T.G."/>
            <person name="Tice H."/>
            <person name="Cheng J.F."/>
            <person name="Chen F."/>
            <person name="Nolan M."/>
            <person name="Bruce D."/>
            <person name="Goodwin L."/>
            <person name="Pitluck S."/>
            <person name="Ivanova N."/>
            <person name="Mavrommatis K."/>
            <person name="Ovchinnikova G."/>
            <person name="Pati A."/>
            <person name="Chen A."/>
            <person name="Palaniappan K."/>
            <person name="Land M."/>
            <person name="Hauser L."/>
            <person name="Chang Y.J."/>
            <person name="Jeffries C.C."/>
            <person name="Meincke L."/>
            <person name="Sims D."/>
            <person name="Brettin T."/>
            <person name="Detter J.C."/>
            <person name="Han C."/>
            <person name="Chain P."/>
            <person name="Bristow J."/>
            <person name="Eisen J.A."/>
            <person name="Markowitz V."/>
            <person name="Hugenholtz P."/>
            <person name="Kyrpides N.C."/>
            <person name="Klenk H.P."/>
            <person name="Lucas S."/>
        </authorList>
    </citation>
    <scope>NUCLEOTIDE SEQUENCE [LARGE SCALE GENOMIC DNA]</scope>
    <source>
        <strain evidence="4">DSM 4028 / VKM B-1378 / X</strain>
    </source>
</reference>
<dbReference type="InterPro" id="IPR019886">
    <property type="entry name" value="Na_symporter_ssu"/>
</dbReference>
<dbReference type="Proteomes" id="UP000002216">
    <property type="component" value="Chromosome"/>
</dbReference>
<accession>C7LWI8</accession>
<evidence type="ECO:0000259" key="2">
    <source>
        <dbReference type="Pfam" id="PF13937"/>
    </source>
</evidence>
<dbReference type="EMBL" id="CP001629">
    <property type="protein sequence ID" value="ACU88680.1"/>
    <property type="molecule type" value="Genomic_DNA"/>
</dbReference>
<dbReference type="AlphaFoldDB" id="C7LWI8"/>
<keyword evidence="1" id="KW-0472">Membrane</keyword>
<dbReference type="Pfam" id="PF13937">
    <property type="entry name" value="DUF4212"/>
    <property type="match status" value="1"/>
</dbReference>
<name>C7LWI8_DESBD</name>
<protein>
    <recommendedName>
        <fullName evidence="2">Sodium symporter small subunit domain-containing protein</fullName>
    </recommendedName>
</protein>
<dbReference type="eggNOG" id="COG4327">
    <property type="taxonomic scope" value="Bacteria"/>
</dbReference>
<sequence length="83" mass="9835">MEKSMQSYWKRNKTYMLILLTIWATVSYGFGILFVEQLNAFSLGGFPLGFWFAQQGSIYVFVLIILAYFMLMDRLDKKYDVHE</sequence>
<evidence type="ECO:0000313" key="3">
    <source>
        <dbReference type="EMBL" id="ACU88680.1"/>
    </source>
</evidence>